<keyword evidence="2" id="KW-1185">Reference proteome</keyword>
<protein>
    <recommendedName>
        <fullName evidence="3">Transposase</fullName>
    </recommendedName>
</protein>
<evidence type="ECO:0000313" key="2">
    <source>
        <dbReference type="Proteomes" id="UP001235939"/>
    </source>
</evidence>
<sequence>MWDSKNWFLHHDHAWSHIAKSVLNFLDKIGAPIFSQPFYSPNLAPNNFFLFPKIKMVPSYILGKWGRYCWNFLSSMAFYADDQSNELARKLPEGH</sequence>
<accession>A0ABY6K1N0</accession>
<dbReference type="Gene3D" id="3.30.420.10">
    <property type="entry name" value="Ribonuclease H-like superfamily/Ribonuclease H"/>
    <property type="match status" value="1"/>
</dbReference>
<reference evidence="1 2" key="1">
    <citation type="submission" date="2022-01" db="EMBL/GenBank/DDBJ databases">
        <title>A chromosomal length assembly of Cordylochernes scorpioides.</title>
        <authorList>
            <person name="Zeh D."/>
            <person name="Zeh J."/>
        </authorList>
    </citation>
    <scope>NUCLEOTIDE SEQUENCE [LARGE SCALE GENOMIC DNA]</scope>
    <source>
        <strain evidence="1">IN4F17</strain>
        <tissue evidence="1">Whole Body</tissue>
    </source>
</reference>
<name>A0ABY6K1N0_9ARAC</name>
<evidence type="ECO:0008006" key="3">
    <source>
        <dbReference type="Google" id="ProtNLM"/>
    </source>
</evidence>
<proteinExistence type="predicted"/>
<gene>
    <name evidence="1" type="ORF">LAZ67_2001936</name>
</gene>
<evidence type="ECO:0000313" key="1">
    <source>
        <dbReference type="EMBL" id="UYV62786.1"/>
    </source>
</evidence>
<dbReference type="Proteomes" id="UP001235939">
    <property type="component" value="Chromosome 02"/>
</dbReference>
<organism evidence="1 2">
    <name type="scientific">Cordylochernes scorpioides</name>
    <dbReference type="NCBI Taxonomy" id="51811"/>
    <lineage>
        <taxon>Eukaryota</taxon>
        <taxon>Metazoa</taxon>
        <taxon>Ecdysozoa</taxon>
        <taxon>Arthropoda</taxon>
        <taxon>Chelicerata</taxon>
        <taxon>Arachnida</taxon>
        <taxon>Pseudoscorpiones</taxon>
        <taxon>Cheliferoidea</taxon>
        <taxon>Chernetidae</taxon>
        <taxon>Cordylochernes</taxon>
    </lineage>
</organism>
<dbReference type="EMBL" id="CP092864">
    <property type="protein sequence ID" value="UYV62786.1"/>
    <property type="molecule type" value="Genomic_DNA"/>
</dbReference>
<dbReference type="InterPro" id="IPR036397">
    <property type="entry name" value="RNaseH_sf"/>
</dbReference>